<organism evidence="2 3">
    <name type="scientific">Euplotes crassus</name>
    <dbReference type="NCBI Taxonomy" id="5936"/>
    <lineage>
        <taxon>Eukaryota</taxon>
        <taxon>Sar</taxon>
        <taxon>Alveolata</taxon>
        <taxon>Ciliophora</taxon>
        <taxon>Intramacronucleata</taxon>
        <taxon>Spirotrichea</taxon>
        <taxon>Hypotrichia</taxon>
        <taxon>Euplotida</taxon>
        <taxon>Euplotidae</taxon>
        <taxon>Moneuplotes</taxon>
    </lineage>
</organism>
<accession>A0AAD1XB94</accession>
<name>A0AAD1XB94_EUPCR</name>
<proteinExistence type="predicted"/>
<keyword evidence="3" id="KW-1185">Reference proteome</keyword>
<sequence length="130" mass="14672">MIAFGIIRKQIRKRRMRIQAENMVHNAAQPVNNQQNVQQIFQDPNAQQIYHNPNDRNQAYMITPNDSVTPPPIVFYETNMVRDVQPQVYELAPPNPPVQPMTESPMMAPPSSPVQVRGSHIVPVGPGVPI</sequence>
<comment type="caution">
    <text evidence="2">The sequence shown here is derived from an EMBL/GenBank/DDBJ whole genome shotgun (WGS) entry which is preliminary data.</text>
</comment>
<evidence type="ECO:0000313" key="3">
    <source>
        <dbReference type="Proteomes" id="UP001295684"/>
    </source>
</evidence>
<reference evidence="2" key="1">
    <citation type="submission" date="2023-07" db="EMBL/GenBank/DDBJ databases">
        <authorList>
            <consortium name="AG Swart"/>
            <person name="Singh M."/>
            <person name="Singh A."/>
            <person name="Seah K."/>
            <person name="Emmerich C."/>
        </authorList>
    </citation>
    <scope>NUCLEOTIDE SEQUENCE</scope>
    <source>
        <strain evidence="2">DP1</strain>
    </source>
</reference>
<dbReference type="Proteomes" id="UP001295684">
    <property type="component" value="Unassembled WGS sequence"/>
</dbReference>
<dbReference type="AlphaFoldDB" id="A0AAD1XB94"/>
<dbReference type="EMBL" id="CAMPGE010005767">
    <property type="protein sequence ID" value="CAI2364606.1"/>
    <property type="molecule type" value="Genomic_DNA"/>
</dbReference>
<gene>
    <name evidence="2" type="ORF">ECRASSUSDP1_LOCUS5951</name>
</gene>
<evidence type="ECO:0000256" key="1">
    <source>
        <dbReference type="SAM" id="MobiDB-lite"/>
    </source>
</evidence>
<feature type="region of interest" description="Disordered" evidence="1">
    <location>
        <begin position="92"/>
        <end position="130"/>
    </location>
</feature>
<protein>
    <submittedName>
        <fullName evidence="2">Uncharacterized protein</fullName>
    </submittedName>
</protein>
<evidence type="ECO:0000313" key="2">
    <source>
        <dbReference type="EMBL" id="CAI2364606.1"/>
    </source>
</evidence>